<feature type="transmembrane region" description="Helical" evidence="2">
    <location>
        <begin position="51"/>
        <end position="69"/>
    </location>
</feature>
<name>A0ABV2YKU4_9ACTN</name>
<dbReference type="EMBL" id="JBEZUR010000031">
    <property type="protein sequence ID" value="MEU3556365.1"/>
    <property type="molecule type" value="Genomic_DNA"/>
</dbReference>
<evidence type="ECO:0000313" key="4">
    <source>
        <dbReference type="Proteomes" id="UP001550850"/>
    </source>
</evidence>
<protein>
    <submittedName>
        <fullName evidence="3">Uncharacterized protein</fullName>
    </submittedName>
</protein>
<dbReference type="RefSeq" id="WP_359290523.1">
    <property type="nucleotide sequence ID" value="NZ_JBEZUR010000031.1"/>
</dbReference>
<keyword evidence="4" id="KW-1185">Reference proteome</keyword>
<evidence type="ECO:0000256" key="2">
    <source>
        <dbReference type="SAM" id="Phobius"/>
    </source>
</evidence>
<accession>A0ABV2YKU4</accession>
<reference evidence="3 4" key="1">
    <citation type="submission" date="2024-06" db="EMBL/GenBank/DDBJ databases">
        <title>The Natural Products Discovery Center: Release of the First 8490 Sequenced Strains for Exploring Actinobacteria Biosynthetic Diversity.</title>
        <authorList>
            <person name="Kalkreuter E."/>
            <person name="Kautsar S.A."/>
            <person name="Yang D."/>
            <person name="Bader C.D."/>
            <person name="Teijaro C.N."/>
            <person name="Fluegel L."/>
            <person name="Davis C.M."/>
            <person name="Simpson J.R."/>
            <person name="Lauterbach L."/>
            <person name="Steele A.D."/>
            <person name="Gui C."/>
            <person name="Meng S."/>
            <person name="Li G."/>
            <person name="Viehrig K."/>
            <person name="Ye F."/>
            <person name="Su P."/>
            <person name="Kiefer A.F."/>
            <person name="Nichols A."/>
            <person name="Cepeda A.J."/>
            <person name="Yan W."/>
            <person name="Fan B."/>
            <person name="Jiang Y."/>
            <person name="Adhikari A."/>
            <person name="Zheng C.-J."/>
            <person name="Schuster L."/>
            <person name="Cowan T.M."/>
            <person name="Smanski M.J."/>
            <person name="Chevrette M.G."/>
            <person name="De Carvalho L.P.S."/>
            <person name="Shen B."/>
        </authorList>
    </citation>
    <scope>NUCLEOTIDE SEQUENCE [LARGE SCALE GENOMIC DNA]</scope>
    <source>
        <strain evidence="3 4">NPDC038104</strain>
    </source>
</reference>
<dbReference type="Proteomes" id="UP001550850">
    <property type="component" value="Unassembled WGS sequence"/>
</dbReference>
<comment type="caution">
    <text evidence="3">The sequence shown here is derived from an EMBL/GenBank/DDBJ whole genome shotgun (WGS) entry which is preliminary data.</text>
</comment>
<sequence length="72" mass="7856">MEDPTPKPEPKPEPEPEPVVHRPKPPPVKPVVYPVRQAAVPSLPPRPRRSLVQLALLITAPAVIAVAALRPR</sequence>
<proteinExistence type="predicted"/>
<evidence type="ECO:0000313" key="3">
    <source>
        <dbReference type="EMBL" id="MEU3556365.1"/>
    </source>
</evidence>
<keyword evidence="2" id="KW-1133">Transmembrane helix</keyword>
<organism evidence="3 4">
    <name type="scientific">Streptomyces fragilis</name>
    <dbReference type="NCBI Taxonomy" id="67301"/>
    <lineage>
        <taxon>Bacteria</taxon>
        <taxon>Bacillati</taxon>
        <taxon>Actinomycetota</taxon>
        <taxon>Actinomycetes</taxon>
        <taxon>Kitasatosporales</taxon>
        <taxon>Streptomycetaceae</taxon>
        <taxon>Streptomyces</taxon>
    </lineage>
</organism>
<feature type="region of interest" description="Disordered" evidence="1">
    <location>
        <begin position="1"/>
        <end position="27"/>
    </location>
</feature>
<keyword evidence="2" id="KW-0472">Membrane</keyword>
<feature type="compositionally biased region" description="Basic and acidic residues" evidence="1">
    <location>
        <begin position="1"/>
        <end position="20"/>
    </location>
</feature>
<evidence type="ECO:0000256" key="1">
    <source>
        <dbReference type="SAM" id="MobiDB-lite"/>
    </source>
</evidence>
<gene>
    <name evidence="3" type="ORF">AB0E65_19460</name>
</gene>
<keyword evidence="2" id="KW-0812">Transmembrane</keyword>